<dbReference type="EMBL" id="JADPMV010000002">
    <property type="protein sequence ID" value="MBS7663990.1"/>
    <property type="molecule type" value="Genomic_DNA"/>
</dbReference>
<dbReference type="Pfam" id="PF00482">
    <property type="entry name" value="T2SSF"/>
    <property type="match status" value="1"/>
</dbReference>
<dbReference type="InterPro" id="IPR018076">
    <property type="entry name" value="T2SS_GspF_dom"/>
</dbReference>
<dbReference type="Proteomes" id="UP001196601">
    <property type="component" value="Unassembled WGS sequence"/>
</dbReference>
<keyword evidence="4 6" id="KW-1133">Transmembrane helix</keyword>
<protein>
    <submittedName>
        <fullName evidence="8">Type II secretion system F family protein</fullName>
    </submittedName>
</protein>
<feature type="transmembrane region" description="Helical" evidence="6">
    <location>
        <begin position="86"/>
        <end position="106"/>
    </location>
</feature>
<comment type="caution">
    <text evidence="8">The sequence shown here is derived from an EMBL/GenBank/DDBJ whole genome shotgun (WGS) entry which is preliminary data.</text>
</comment>
<feature type="domain" description="Type II secretion system protein GspF" evidence="7">
    <location>
        <begin position="127"/>
        <end position="249"/>
    </location>
</feature>
<dbReference type="PANTHER" id="PTHR35007:SF1">
    <property type="entry name" value="PILUS ASSEMBLY PROTEIN"/>
    <property type="match status" value="1"/>
</dbReference>
<evidence type="ECO:0000256" key="2">
    <source>
        <dbReference type="ARBA" id="ARBA00022475"/>
    </source>
</evidence>
<evidence type="ECO:0000256" key="5">
    <source>
        <dbReference type="ARBA" id="ARBA00023136"/>
    </source>
</evidence>
<organism evidence="8 9">
    <name type="scientific">Pseudomonas lalucatii</name>
    <dbReference type="NCBI Taxonomy" id="1424203"/>
    <lineage>
        <taxon>Bacteria</taxon>
        <taxon>Pseudomonadati</taxon>
        <taxon>Pseudomonadota</taxon>
        <taxon>Gammaproteobacteria</taxon>
        <taxon>Pseudomonadales</taxon>
        <taxon>Pseudomonadaceae</taxon>
        <taxon>Pseudomonas</taxon>
    </lineage>
</organism>
<keyword evidence="2" id="KW-1003">Cell membrane</keyword>
<feature type="transmembrane region" description="Helical" evidence="6">
    <location>
        <begin position="266"/>
        <end position="284"/>
    </location>
</feature>
<evidence type="ECO:0000313" key="8">
    <source>
        <dbReference type="EMBL" id="MBS7663990.1"/>
    </source>
</evidence>
<proteinExistence type="predicted"/>
<accession>A0ABS5Q5F4</accession>
<keyword evidence="5 6" id="KW-0472">Membrane</keyword>
<evidence type="ECO:0000313" key="9">
    <source>
        <dbReference type="Proteomes" id="UP001196601"/>
    </source>
</evidence>
<keyword evidence="9" id="KW-1185">Reference proteome</keyword>
<gene>
    <name evidence="8" type="ORF">I0D00_18865</name>
</gene>
<sequence length="292" mass="31692">MAELFLWLLAATALIASGILLLRRLASPPVAPGQELALPTPPGDGFASLRVKLRILDIQLRPLLFVAGLLLSSLAVWVIFLSLFPAQLGLSVVAGLAFVPVSLLLLNDLVAWRSRLFETVLVDVVDLMQAAAAGGTPPLLALQVAAEASQGTVRQALEDIVRRIRLGASVDAACQPLLGLYASEGVRLFANTLSSRWHAGGDFAGLLQALGGILRERSFYRQRLRGQLSGARYALLFAAFFPYILIPFFLWKEPGWLLPLSEHPQGPALVLGALLCQILGFLWMRRILRSDE</sequence>
<evidence type="ECO:0000256" key="3">
    <source>
        <dbReference type="ARBA" id="ARBA00022692"/>
    </source>
</evidence>
<evidence type="ECO:0000259" key="7">
    <source>
        <dbReference type="Pfam" id="PF00482"/>
    </source>
</evidence>
<comment type="subcellular location">
    <subcellularLocation>
        <location evidence="1">Cell membrane</location>
        <topology evidence="1">Multi-pass membrane protein</topology>
    </subcellularLocation>
</comment>
<name>A0ABS5Q5F4_9PSED</name>
<evidence type="ECO:0000256" key="6">
    <source>
        <dbReference type="SAM" id="Phobius"/>
    </source>
</evidence>
<keyword evidence="3 6" id="KW-0812">Transmembrane</keyword>
<dbReference type="PANTHER" id="PTHR35007">
    <property type="entry name" value="INTEGRAL MEMBRANE PROTEIN-RELATED"/>
    <property type="match status" value="1"/>
</dbReference>
<reference evidence="8 9" key="1">
    <citation type="journal article" date="2021" name="Syst. Appl. Microbiol.">
        <title>Pseudomonas lalucatii sp. nov. isolated from Vallgornera, a karstic cave in Mallorca, Western Mediterranean.</title>
        <authorList>
            <person name="Busquets A."/>
            <person name="Mulet M."/>
            <person name="Gomila M."/>
            <person name="Garcia-Valdes E."/>
        </authorList>
    </citation>
    <scope>NUCLEOTIDE SEQUENCE [LARGE SCALE GENOMIC DNA]</scope>
    <source>
        <strain evidence="8 9">R1b54</strain>
    </source>
</reference>
<feature type="transmembrane region" description="Helical" evidence="6">
    <location>
        <begin position="60"/>
        <end position="80"/>
    </location>
</feature>
<evidence type="ECO:0000256" key="1">
    <source>
        <dbReference type="ARBA" id="ARBA00004651"/>
    </source>
</evidence>
<dbReference type="RefSeq" id="WP_213641348.1">
    <property type="nucleotide sequence ID" value="NZ_JADPMV010000002.1"/>
</dbReference>
<feature type="transmembrane region" description="Helical" evidence="6">
    <location>
        <begin position="6"/>
        <end position="22"/>
    </location>
</feature>
<feature type="transmembrane region" description="Helical" evidence="6">
    <location>
        <begin position="233"/>
        <end position="251"/>
    </location>
</feature>
<evidence type="ECO:0000256" key="4">
    <source>
        <dbReference type="ARBA" id="ARBA00022989"/>
    </source>
</evidence>